<protein>
    <submittedName>
        <fullName evidence="4">MerR family transcriptional regulator</fullName>
    </submittedName>
</protein>
<dbReference type="PANTHER" id="PTHR30204:SF97">
    <property type="entry name" value="MERR FAMILY REGULATORY PROTEIN"/>
    <property type="match status" value="1"/>
</dbReference>
<dbReference type="PROSITE" id="PS51332">
    <property type="entry name" value="B12_BINDING"/>
    <property type="match status" value="1"/>
</dbReference>
<dbReference type="Pfam" id="PF13411">
    <property type="entry name" value="MerR_1"/>
    <property type="match status" value="1"/>
</dbReference>
<evidence type="ECO:0000313" key="5">
    <source>
        <dbReference type="Proteomes" id="UP001595816"/>
    </source>
</evidence>
<dbReference type="InterPro" id="IPR000551">
    <property type="entry name" value="MerR-type_HTH_dom"/>
</dbReference>
<dbReference type="SMART" id="SM00422">
    <property type="entry name" value="HTH_MERR"/>
    <property type="match status" value="1"/>
</dbReference>
<dbReference type="SUPFAM" id="SSF46955">
    <property type="entry name" value="Putative DNA-binding domain"/>
    <property type="match status" value="1"/>
</dbReference>
<dbReference type="PROSITE" id="PS50937">
    <property type="entry name" value="HTH_MERR_2"/>
    <property type="match status" value="1"/>
</dbReference>
<evidence type="ECO:0000256" key="1">
    <source>
        <dbReference type="ARBA" id="ARBA00023125"/>
    </source>
</evidence>
<keyword evidence="1" id="KW-0238">DNA-binding</keyword>
<dbReference type="PANTHER" id="PTHR30204">
    <property type="entry name" value="REDOX-CYCLING DRUG-SENSING TRANSCRIPTIONAL ACTIVATOR SOXR"/>
    <property type="match status" value="1"/>
</dbReference>
<dbReference type="Gene3D" id="1.10.1240.10">
    <property type="entry name" value="Methionine synthase domain"/>
    <property type="match status" value="1"/>
</dbReference>
<dbReference type="InterPro" id="IPR047057">
    <property type="entry name" value="MerR_fam"/>
</dbReference>
<dbReference type="Proteomes" id="UP001595816">
    <property type="component" value="Unassembled WGS sequence"/>
</dbReference>
<name>A0ABV8LQP6_9ACTN</name>
<dbReference type="EMBL" id="JBHSAY010000009">
    <property type="protein sequence ID" value="MFC4132771.1"/>
    <property type="molecule type" value="Genomic_DNA"/>
</dbReference>
<reference evidence="5" key="1">
    <citation type="journal article" date="2019" name="Int. J. Syst. Evol. Microbiol.">
        <title>The Global Catalogue of Microorganisms (GCM) 10K type strain sequencing project: providing services to taxonomists for standard genome sequencing and annotation.</title>
        <authorList>
            <consortium name="The Broad Institute Genomics Platform"/>
            <consortium name="The Broad Institute Genome Sequencing Center for Infectious Disease"/>
            <person name="Wu L."/>
            <person name="Ma J."/>
        </authorList>
    </citation>
    <scope>NUCLEOTIDE SEQUENCE [LARGE SCALE GENOMIC DNA]</scope>
    <source>
        <strain evidence="5">CGMCC 4.7289</strain>
    </source>
</reference>
<dbReference type="Gene3D" id="1.10.1660.10">
    <property type="match status" value="1"/>
</dbReference>
<feature type="domain" description="B12-binding" evidence="3">
    <location>
        <begin position="175"/>
        <end position="302"/>
    </location>
</feature>
<evidence type="ECO:0000259" key="3">
    <source>
        <dbReference type="PROSITE" id="PS51332"/>
    </source>
</evidence>
<evidence type="ECO:0000313" key="4">
    <source>
        <dbReference type="EMBL" id="MFC4132771.1"/>
    </source>
</evidence>
<keyword evidence="5" id="KW-1185">Reference proteome</keyword>
<comment type="caution">
    <text evidence="4">The sequence shown here is derived from an EMBL/GenBank/DDBJ whole genome shotgun (WGS) entry which is preliminary data.</text>
</comment>
<sequence>MAEEALTASEAARLVGVAVTTLRTWDRRYGLGPESRQTGKHRRYGPADLRRLAEMQRLVGQGVAPAQAAAWVLGRPIPAARRDGGGHAVAVGSAGPAVRGLTRAALRLDAAELRRIIGGALAQDGVLATWTELLAPALIHIGRKHAATGALVEVEHLISKEISVGLATTEWPSSAARILLACTDEEQHSLALEALAAALAEAGVATRLLGARVPPDALREAVRRAGPDIVVLWSQTRETAHVGQLADVLAARPAPKLVLAGGPGWDGVRLPEAVRRPRSLAEAVGLVTGRQPIESSPSGVRR</sequence>
<dbReference type="SUPFAM" id="SSF52242">
    <property type="entry name" value="Cobalamin (vitamin B12)-binding domain"/>
    <property type="match status" value="1"/>
</dbReference>
<dbReference type="InterPro" id="IPR036594">
    <property type="entry name" value="Meth_synthase_dom"/>
</dbReference>
<feature type="domain" description="HTH merR-type" evidence="2">
    <location>
        <begin position="5"/>
        <end position="74"/>
    </location>
</feature>
<accession>A0ABV8LQP6</accession>
<proteinExistence type="predicted"/>
<dbReference type="InterPro" id="IPR009061">
    <property type="entry name" value="DNA-bd_dom_put_sf"/>
</dbReference>
<dbReference type="Pfam" id="PF02310">
    <property type="entry name" value="B12-binding"/>
    <property type="match status" value="1"/>
</dbReference>
<evidence type="ECO:0000259" key="2">
    <source>
        <dbReference type="PROSITE" id="PS50937"/>
    </source>
</evidence>
<dbReference type="RefSeq" id="WP_253752629.1">
    <property type="nucleotide sequence ID" value="NZ_JAMZDZ010000001.1"/>
</dbReference>
<dbReference type="InterPro" id="IPR036724">
    <property type="entry name" value="Cobalamin-bd_sf"/>
</dbReference>
<dbReference type="InterPro" id="IPR003759">
    <property type="entry name" value="Cbl-bd_cap"/>
</dbReference>
<dbReference type="Pfam" id="PF02607">
    <property type="entry name" value="B12-binding_2"/>
    <property type="match status" value="1"/>
</dbReference>
<gene>
    <name evidence="4" type="ORF">ACFOZ4_19355</name>
</gene>
<dbReference type="InterPro" id="IPR006158">
    <property type="entry name" value="Cobalamin-bd"/>
</dbReference>
<dbReference type="Gene3D" id="3.40.50.280">
    <property type="entry name" value="Cobalamin-binding domain"/>
    <property type="match status" value="1"/>
</dbReference>
<organism evidence="4 5">
    <name type="scientific">Hamadaea flava</name>
    <dbReference type="NCBI Taxonomy" id="1742688"/>
    <lineage>
        <taxon>Bacteria</taxon>
        <taxon>Bacillati</taxon>
        <taxon>Actinomycetota</taxon>
        <taxon>Actinomycetes</taxon>
        <taxon>Micromonosporales</taxon>
        <taxon>Micromonosporaceae</taxon>
        <taxon>Hamadaea</taxon>
    </lineage>
</organism>